<dbReference type="AlphaFoldDB" id="S8FIA8"/>
<dbReference type="eggNOG" id="ENOG502RR8Z">
    <property type="taxonomic scope" value="Eukaryota"/>
</dbReference>
<organism evidence="2 3">
    <name type="scientific">Fomitopsis schrenkii</name>
    <name type="common">Brown rot fungus</name>
    <dbReference type="NCBI Taxonomy" id="2126942"/>
    <lineage>
        <taxon>Eukaryota</taxon>
        <taxon>Fungi</taxon>
        <taxon>Dikarya</taxon>
        <taxon>Basidiomycota</taxon>
        <taxon>Agaricomycotina</taxon>
        <taxon>Agaricomycetes</taxon>
        <taxon>Polyporales</taxon>
        <taxon>Fomitopsis</taxon>
    </lineage>
</organism>
<dbReference type="OrthoDB" id="2646484at2759"/>
<gene>
    <name evidence="2" type="ORF">FOMPIDRAFT_1016108</name>
</gene>
<dbReference type="InParanoid" id="S8FIA8"/>
<feature type="region of interest" description="Disordered" evidence="1">
    <location>
        <begin position="523"/>
        <end position="567"/>
    </location>
</feature>
<protein>
    <submittedName>
        <fullName evidence="2">Uncharacterized protein</fullName>
    </submittedName>
</protein>
<evidence type="ECO:0000313" key="3">
    <source>
        <dbReference type="Proteomes" id="UP000015241"/>
    </source>
</evidence>
<sequence>MTSLVSPDVSRQQCRVLPARSSCSSIDLNSLLGSSSLGNLLSYPLLLPSCTTESLSLYDVPPFPTYAAPPLYLNAFEDLPRRRPADPKWTSDAVITIPTSPRLRCTMMEAICIDWWRSSVSGSSPPVDTIPDEPGVLFDIAWKPEGSVVPPGRFKRVRDDYALCDITSLSNVSLDTQDETTGLAYGSAVKDTGLLTEPGRLVIEVQVQDEGWQDFGAEGKHGVPTIMVSNSTAIVPLSLESSQSLASAPLAIRRGQNMLPPIAVPPSARPATLASSYPEIPSPFLGSPSSSSPFFEHSGDETRKPPEDLEYICGDLYDRLPVVCLPLSPTLETPEPAGVAHEQAPVLDAEDDWAGPQDFVNLHAATIPQLFQSTPPKFSLPTSPDSSPWGMTPTLVDTTQDSTPPHAHPQETTGIDTKKQRRRTVIIETSPTPQRTSLSPLAAQEVDEHTADQDPIPFETPAGHLVSCTACHNSMLASSRPLSTASMRPVRGILKGKKGKKSVRFSMVPECVVVDDDDALKEAARPRSGSVPPAAKSRGLPARRMSVAPAPPPPSPISPTKENEQTGWPRHPALRAMARHTADLSSAKPQAPITAKVAEERRSPLRSINLRQSLPVKRGFTAVHKDKGARKSVAVGDIGQPRRLMKTASTPVPVRTSVAKVNIENVAVKGEIVKPKSRMPVPLRSIFTFPRLRP</sequence>
<dbReference type="EMBL" id="KE504144">
    <property type="protein sequence ID" value="EPT01136.1"/>
    <property type="molecule type" value="Genomic_DNA"/>
</dbReference>
<reference evidence="2 3" key="1">
    <citation type="journal article" date="2012" name="Science">
        <title>The Paleozoic origin of enzymatic lignin decomposition reconstructed from 31 fungal genomes.</title>
        <authorList>
            <person name="Floudas D."/>
            <person name="Binder M."/>
            <person name="Riley R."/>
            <person name="Barry K."/>
            <person name="Blanchette R.A."/>
            <person name="Henrissat B."/>
            <person name="Martinez A.T."/>
            <person name="Otillar R."/>
            <person name="Spatafora J.W."/>
            <person name="Yadav J.S."/>
            <person name="Aerts A."/>
            <person name="Benoit I."/>
            <person name="Boyd A."/>
            <person name="Carlson A."/>
            <person name="Copeland A."/>
            <person name="Coutinho P.M."/>
            <person name="de Vries R.P."/>
            <person name="Ferreira P."/>
            <person name="Findley K."/>
            <person name="Foster B."/>
            <person name="Gaskell J."/>
            <person name="Glotzer D."/>
            <person name="Gorecki P."/>
            <person name="Heitman J."/>
            <person name="Hesse C."/>
            <person name="Hori C."/>
            <person name="Igarashi K."/>
            <person name="Jurgens J.A."/>
            <person name="Kallen N."/>
            <person name="Kersten P."/>
            <person name="Kohler A."/>
            <person name="Kuees U."/>
            <person name="Kumar T.K.A."/>
            <person name="Kuo A."/>
            <person name="LaButti K."/>
            <person name="Larrondo L.F."/>
            <person name="Lindquist E."/>
            <person name="Ling A."/>
            <person name="Lombard V."/>
            <person name="Lucas S."/>
            <person name="Lundell T."/>
            <person name="Martin R."/>
            <person name="McLaughlin D.J."/>
            <person name="Morgenstern I."/>
            <person name="Morin E."/>
            <person name="Murat C."/>
            <person name="Nagy L.G."/>
            <person name="Nolan M."/>
            <person name="Ohm R.A."/>
            <person name="Patyshakuliyeva A."/>
            <person name="Rokas A."/>
            <person name="Ruiz-Duenas F.J."/>
            <person name="Sabat G."/>
            <person name="Salamov A."/>
            <person name="Samejima M."/>
            <person name="Schmutz J."/>
            <person name="Slot J.C."/>
            <person name="St John F."/>
            <person name="Stenlid J."/>
            <person name="Sun H."/>
            <person name="Sun S."/>
            <person name="Syed K."/>
            <person name="Tsang A."/>
            <person name="Wiebenga A."/>
            <person name="Young D."/>
            <person name="Pisabarro A."/>
            <person name="Eastwood D.C."/>
            <person name="Martin F."/>
            <person name="Cullen D."/>
            <person name="Grigoriev I.V."/>
            <person name="Hibbett D.S."/>
        </authorList>
    </citation>
    <scope>NUCLEOTIDE SEQUENCE</scope>
    <source>
        <strain evidence="3">FP-58527</strain>
    </source>
</reference>
<dbReference type="HOGENOM" id="CLU_390807_0_0_1"/>
<keyword evidence="3" id="KW-1185">Reference proteome</keyword>
<name>S8FIA8_FOMSC</name>
<feature type="region of interest" description="Disordered" evidence="1">
    <location>
        <begin position="399"/>
        <end position="418"/>
    </location>
</feature>
<evidence type="ECO:0000256" key="1">
    <source>
        <dbReference type="SAM" id="MobiDB-lite"/>
    </source>
</evidence>
<dbReference type="Proteomes" id="UP000015241">
    <property type="component" value="Unassembled WGS sequence"/>
</dbReference>
<proteinExistence type="predicted"/>
<accession>S8FIA8</accession>
<evidence type="ECO:0000313" key="2">
    <source>
        <dbReference type="EMBL" id="EPT01136.1"/>
    </source>
</evidence>